<dbReference type="InterPro" id="IPR006076">
    <property type="entry name" value="FAD-dep_OxRdtase"/>
</dbReference>
<name>A0AAE0C3L0_9CHLO</name>
<evidence type="ECO:0000259" key="1">
    <source>
        <dbReference type="Pfam" id="PF01266"/>
    </source>
</evidence>
<evidence type="ECO:0000313" key="2">
    <source>
        <dbReference type="EMBL" id="KAK3247113.1"/>
    </source>
</evidence>
<dbReference type="Proteomes" id="UP001190700">
    <property type="component" value="Unassembled WGS sequence"/>
</dbReference>
<dbReference type="AlphaFoldDB" id="A0AAE0C3L0"/>
<evidence type="ECO:0000313" key="3">
    <source>
        <dbReference type="Proteomes" id="UP001190700"/>
    </source>
</evidence>
<dbReference type="EMBL" id="LGRX02029199">
    <property type="protein sequence ID" value="KAK3247113.1"/>
    <property type="molecule type" value="Genomic_DNA"/>
</dbReference>
<accession>A0AAE0C3L0</accession>
<dbReference type="Pfam" id="PF01266">
    <property type="entry name" value="DAO"/>
    <property type="match status" value="1"/>
</dbReference>
<dbReference type="Gene3D" id="3.50.50.60">
    <property type="entry name" value="FAD/NAD(P)-binding domain"/>
    <property type="match status" value="1"/>
</dbReference>
<proteinExistence type="predicted"/>
<gene>
    <name evidence="2" type="ORF">CYMTET_43378</name>
</gene>
<dbReference type="PANTHER" id="PTHR13847:SF150">
    <property type="entry name" value="OXIDOREDUCTASE TDA3-RELATED"/>
    <property type="match status" value="1"/>
</dbReference>
<keyword evidence="3" id="KW-1185">Reference proteome</keyword>
<feature type="domain" description="FAD dependent oxidoreductase" evidence="1">
    <location>
        <begin position="59"/>
        <end position="266"/>
    </location>
</feature>
<sequence>MERCERCETLGLESYRRLSCQAVAVEESTKPTSRKLQNVEWADLGVRGTRVMGNEDTIAQVHPKRLTEAMFAAAAKHGTTKRTGVVEGVEVDSEGRVAAVRVDGEAVPADVVVVAMGPWSTQAAAGLPIPPVYGQKYHSILMRPERVLNQAVFFQGRGDPEVYPRPDGDVYVTGFPDPPVMVEEIPGEVEVRQDVCDRLVDTIRMVSSEMSTAEVTLTQACHLPITTDGIPMMGLIPTVEGAYIASGHSCWGILNSPATGLAMAELIVEGAATSVDISSFDPLRFFRK</sequence>
<reference evidence="2 3" key="1">
    <citation type="journal article" date="2015" name="Genome Biol. Evol.">
        <title>Comparative Genomics of a Bacterivorous Green Alga Reveals Evolutionary Causalities and Consequences of Phago-Mixotrophic Mode of Nutrition.</title>
        <authorList>
            <person name="Burns J.A."/>
            <person name="Paasch A."/>
            <person name="Narechania A."/>
            <person name="Kim E."/>
        </authorList>
    </citation>
    <scope>NUCLEOTIDE SEQUENCE [LARGE SCALE GENOMIC DNA]</scope>
    <source>
        <strain evidence="2 3">PLY_AMNH</strain>
    </source>
</reference>
<dbReference type="PANTHER" id="PTHR13847">
    <property type="entry name" value="SARCOSINE DEHYDROGENASE-RELATED"/>
    <property type="match status" value="1"/>
</dbReference>
<comment type="caution">
    <text evidence="2">The sequence shown here is derived from an EMBL/GenBank/DDBJ whole genome shotgun (WGS) entry which is preliminary data.</text>
</comment>
<dbReference type="GO" id="GO:0005737">
    <property type="term" value="C:cytoplasm"/>
    <property type="evidence" value="ECO:0007669"/>
    <property type="project" value="TreeGrafter"/>
</dbReference>
<dbReference type="Gene3D" id="3.30.9.10">
    <property type="entry name" value="D-Amino Acid Oxidase, subunit A, domain 2"/>
    <property type="match status" value="1"/>
</dbReference>
<protein>
    <recommendedName>
        <fullName evidence="1">FAD dependent oxidoreductase domain-containing protein</fullName>
    </recommendedName>
</protein>
<organism evidence="2 3">
    <name type="scientific">Cymbomonas tetramitiformis</name>
    <dbReference type="NCBI Taxonomy" id="36881"/>
    <lineage>
        <taxon>Eukaryota</taxon>
        <taxon>Viridiplantae</taxon>
        <taxon>Chlorophyta</taxon>
        <taxon>Pyramimonadophyceae</taxon>
        <taxon>Pyramimonadales</taxon>
        <taxon>Pyramimonadaceae</taxon>
        <taxon>Cymbomonas</taxon>
    </lineage>
</organism>
<dbReference type="InterPro" id="IPR036188">
    <property type="entry name" value="FAD/NAD-bd_sf"/>
</dbReference>
<dbReference type="SUPFAM" id="SSF51905">
    <property type="entry name" value="FAD/NAD(P)-binding domain"/>
    <property type="match status" value="1"/>
</dbReference>